<keyword evidence="1" id="KW-0472">Membrane</keyword>
<evidence type="ECO:0000256" key="1">
    <source>
        <dbReference type="SAM" id="Phobius"/>
    </source>
</evidence>
<organism evidence="2 3">
    <name type="scientific">Gimesia maris</name>
    <dbReference type="NCBI Taxonomy" id="122"/>
    <lineage>
        <taxon>Bacteria</taxon>
        <taxon>Pseudomonadati</taxon>
        <taxon>Planctomycetota</taxon>
        <taxon>Planctomycetia</taxon>
        <taxon>Planctomycetales</taxon>
        <taxon>Planctomycetaceae</taxon>
        <taxon>Gimesia</taxon>
    </lineage>
</organism>
<dbReference type="Proteomes" id="UP000263642">
    <property type="component" value="Unassembled WGS sequence"/>
</dbReference>
<evidence type="ECO:0000313" key="3">
    <source>
        <dbReference type="Proteomes" id="UP000263642"/>
    </source>
</evidence>
<dbReference type="EMBL" id="DQAY01000025">
    <property type="protein sequence ID" value="HCO22293.1"/>
    <property type="molecule type" value="Genomic_DNA"/>
</dbReference>
<protein>
    <submittedName>
        <fullName evidence="2">DUF485 domain-containing protein</fullName>
    </submittedName>
</protein>
<feature type="transmembrane region" description="Helical" evidence="1">
    <location>
        <begin position="54"/>
        <end position="81"/>
    </location>
</feature>
<proteinExistence type="predicted"/>
<sequence length="101" mass="11230">MAGFDHGPNEPDEKESLETISRNTRLGLKLFMVYLVLYGGFVFLNTFSPARMELVVFAGLNLAIVYGFTLIIAAFLLAMIYGWMCRNEIDSPTAENGEAKS</sequence>
<accession>A0A3D3R0C8</accession>
<keyword evidence="1" id="KW-1133">Transmembrane helix</keyword>
<name>A0A3D3R0C8_9PLAN</name>
<dbReference type="AlphaFoldDB" id="A0A3D3R0C8"/>
<dbReference type="Pfam" id="PF04341">
    <property type="entry name" value="DUF485"/>
    <property type="match status" value="1"/>
</dbReference>
<feature type="transmembrane region" description="Helical" evidence="1">
    <location>
        <begin position="30"/>
        <end position="48"/>
    </location>
</feature>
<gene>
    <name evidence="2" type="ORF">DIT97_04230</name>
</gene>
<comment type="caution">
    <text evidence="2">The sequence shown here is derived from an EMBL/GenBank/DDBJ whole genome shotgun (WGS) entry which is preliminary data.</text>
</comment>
<reference evidence="2 3" key="1">
    <citation type="journal article" date="2018" name="Nat. Biotechnol.">
        <title>A standardized bacterial taxonomy based on genome phylogeny substantially revises the tree of life.</title>
        <authorList>
            <person name="Parks D.H."/>
            <person name="Chuvochina M."/>
            <person name="Waite D.W."/>
            <person name="Rinke C."/>
            <person name="Skarshewski A."/>
            <person name="Chaumeil P.A."/>
            <person name="Hugenholtz P."/>
        </authorList>
    </citation>
    <scope>NUCLEOTIDE SEQUENCE [LARGE SCALE GENOMIC DNA]</scope>
    <source>
        <strain evidence="2">UBA9375</strain>
    </source>
</reference>
<dbReference type="InterPro" id="IPR007436">
    <property type="entry name" value="DUF485"/>
</dbReference>
<keyword evidence="1" id="KW-0812">Transmembrane</keyword>
<evidence type="ECO:0000313" key="2">
    <source>
        <dbReference type="EMBL" id="HCO22293.1"/>
    </source>
</evidence>